<dbReference type="Proteomes" id="UP000550707">
    <property type="component" value="Unassembled WGS sequence"/>
</dbReference>
<gene>
    <name evidence="1" type="ORF">HJG59_004665</name>
</gene>
<reference evidence="1 2" key="1">
    <citation type="journal article" date="2020" name="Nature">
        <title>Six reference-quality genomes reveal evolution of bat adaptations.</title>
        <authorList>
            <person name="Jebb D."/>
            <person name="Huang Z."/>
            <person name="Pippel M."/>
            <person name="Hughes G.M."/>
            <person name="Lavrichenko K."/>
            <person name="Devanna P."/>
            <person name="Winkler S."/>
            <person name="Jermiin L.S."/>
            <person name="Skirmuntt E.C."/>
            <person name="Katzourakis A."/>
            <person name="Burkitt-Gray L."/>
            <person name="Ray D.A."/>
            <person name="Sullivan K.A.M."/>
            <person name="Roscito J.G."/>
            <person name="Kirilenko B.M."/>
            <person name="Davalos L.M."/>
            <person name="Corthals A.P."/>
            <person name="Power M.L."/>
            <person name="Jones G."/>
            <person name="Ransome R.D."/>
            <person name="Dechmann D.K.N."/>
            <person name="Locatelli A.G."/>
            <person name="Puechmaille S.J."/>
            <person name="Fedrigo O."/>
            <person name="Jarvis E.D."/>
            <person name="Hiller M."/>
            <person name="Vernes S.C."/>
            <person name="Myers E.W."/>
            <person name="Teeling E.C."/>
        </authorList>
    </citation>
    <scope>NUCLEOTIDE SEQUENCE [LARGE SCALE GENOMIC DNA]</scope>
    <source>
        <strain evidence="1">MMolMol1</strain>
        <tissue evidence="1">Muscle</tissue>
    </source>
</reference>
<protein>
    <submittedName>
        <fullName evidence="1">ETS proto-oncogene 1, transcription factor</fullName>
    </submittedName>
</protein>
<name>A0A7J8BXT2_MOLMO</name>
<sequence length="101" mass="11044">MSYFADSTASGPGPYSAARPAVARQGMISSYEDPPMACGFQSNYHLQRACYPFWEEMATQEVPTGLEHCGSVPPSIKTNVSAGYPFQEETGRVLHLFTGYI</sequence>
<evidence type="ECO:0000313" key="1">
    <source>
        <dbReference type="EMBL" id="KAF6403329.1"/>
    </source>
</evidence>
<evidence type="ECO:0000313" key="2">
    <source>
        <dbReference type="Proteomes" id="UP000550707"/>
    </source>
</evidence>
<dbReference type="EMBL" id="JACASF010000022">
    <property type="protein sequence ID" value="KAF6403329.1"/>
    <property type="molecule type" value="Genomic_DNA"/>
</dbReference>
<keyword evidence="2" id="KW-1185">Reference proteome</keyword>
<dbReference type="AlphaFoldDB" id="A0A7J8BXT2"/>
<proteinExistence type="predicted"/>
<accession>A0A7J8BXT2</accession>
<comment type="caution">
    <text evidence="1">The sequence shown here is derived from an EMBL/GenBank/DDBJ whole genome shotgun (WGS) entry which is preliminary data.</text>
</comment>
<organism evidence="1 2">
    <name type="scientific">Molossus molossus</name>
    <name type="common">Pallas' mastiff bat</name>
    <name type="synonym">Vespertilio molossus</name>
    <dbReference type="NCBI Taxonomy" id="27622"/>
    <lineage>
        <taxon>Eukaryota</taxon>
        <taxon>Metazoa</taxon>
        <taxon>Chordata</taxon>
        <taxon>Craniata</taxon>
        <taxon>Vertebrata</taxon>
        <taxon>Euteleostomi</taxon>
        <taxon>Mammalia</taxon>
        <taxon>Eutheria</taxon>
        <taxon>Laurasiatheria</taxon>
        <taxon>Chiroptera</taxon>
        <taxon>Yangochiroptera</taxon>
        <taxon>Molossidae</taxon>
        <taxon>Molossus</taxon>
    </lineage>
</organism>